<protein>
    <recommendedName>
        <fullName evidence="3">DUF2508 domain-containing protein</fullName>
    </recommendedName>
</protein>
<dbReference type="RefSeq" id="WP_035198492.1">
    <property type="nucleotide sequence ID" value="NZ_JJRY01000030.1"/>
</dbReference>
<proteinExistence type="predicted"/>
<comment type="caution">
    <text evidence="1">The sequence shown here is derived from an EMBL/GenBank/DDBJ whole genome shotgun (WGS) entry which is preliminary data.</text>
</comment>
<evidence type="ECO:0000313" key="2">
    <source>
        <dbReference type="Proteomes" id="UP000027936"/>
    </source>
</evidence>
<gene>
    <name evidence="1" type="ORF">M670_04510</name>
</gene>
<dbReference type="AlphaFoldDB" id="A0A072NSS8"/>
<dbReference type="InterPro" id="IPR019644">
    <property type="entry name" value="DUF2508"/>
</dbReference>
<organism evidence="1 2">
    <name type="scientific">Schinkia azotoformans MEV2011</name>
    <dbReference type="NCBI Taxonomy" id="1348973"/>
    <lineage>
        <taxon>Bacteria</taxon>
        <taxon>Bacillati</taxon>
        <taxon>Bacillota</taxon>
        <taxon>Bacilli</taxon>
        <taxon>Bacillales</taxon>
        <taxon>Bacillaceae</taxon>
        <taxon>Calidifontibacillus/Schinkia group</taxon>
        <taxon>Schinkia</taxon>
    </lineage>
</organism>
<reference evidence="1 2" key="1">
    <citation type="submission" date="2014-04" db="EMBL/GenBank/DDBJ databases">
        <title>Draft genome sequence of Bacillus azotoformans MEV2011, a (co-) denitrifying strain unable to grow in the presence of oxygen.</title>
        <authorList>
            <person name="Nielsen M."/>
            <person name="Schreiber L."/>
            <person name="Finster K."/>
            <person name="Schramm A."/>
        </authorList>
    </citation>
    <scope>NUCLEOTIDE SEQUENCE [LARGE SCALE GENOMIC DNA]</scope>
    <source>
        <strain evidence="1 2">MEV2011</strain>
    </source>
</reference>
<accession>A0A072NSS8</accession>
<sequence length="73" mass="8957">MFFRRKGKLRRETDQKLWNSLNELKDEWMRNKVLVEKSIDPSVHLLNELKISEAKYFYLVREAKFRNLSADRK</sequence>
<evidence type="ECO:0000313" key="1">
    <source>
        <dbReference type="EMBL" id="KEF36275.1"/>
    </source>
</evidence>
<dbReference type="GeneID" id="89470121"/>
<dbReference type="OrthoDB" id="2166610at2"/>
<dbReference type="EMBL" id="JJRY01000030">
    <property type="protein sequence ID" value="KEF36275.1"/>
    <property type="molecule type" value="Genomic_DNA"/>
</dbReference>
<dbReference type="PATRIC" id="fig|1348973.3.peg.4379"/>
<dbReference type="Pfam" id="PF10704">
    <property type="entry name" value="DUF2508"/>
    <property type="match status" value="1"/>
</dbReference>
<evidence type="ECO:0008006" key="3">
    <source>
        <dbReference type="Google" id="ProtNLM"/>
    </source>
</evidence>
<dbReference type="Proteomes" id="UP000027936">
    <property type="component" value="Unassembled WGS sequence"/>
</dbReference>
<name>A0A072NSS8_SCHAZ</name>